<dbReference type="Gene3D" id="3.40.50.2300">
    <property type="match status" value="1"/>
</dbReference>
<dbReference type="InterPro" id="IPR003660">
    <property type="entry name" value="HAMP_dom"/>
</dbReference>
<dbReference type="GO" id="GO:0000155">
    <property type="term" value="F:phosphorelay sensor kinase activity"/>
    <property type="evidence" value="ECO:0007669"/>
    <property type="project" value="InterPro"/>
</dbReference>
<dbReference type="SUPFAM" id="SSF47384">
    <property type="entry name" value="Homodimeric domain of signal transducing histidine kinase"/>
    <property type="match status" value="1"/>
</dbReference>
<dbReference type="GO" id="GO:0005524">
    <property type="term" value="F:ATP binding"/>
    <property type="evidence" value="ECO:0007669"/>
    <property type="project" value="UniProtKB-KW"/>
</dbReference>
<gene>
    <name evidence="21" type="ORF">N780_00900</name>
</gene>
<dbReference type="InterPro" id="IPR003594">
    <property type="entry name" value="HATPase_dom"/>
</dbReference>
<keyword evidence="22" id="KW-1185">Reference proteome</keyword>
<dbReference type="InterPro" id="IPR000014">
    <property type="entry name" value="PAS"/>
</dbReference>
<evidence type="ECO:0000259" key="19">
    <source>
        <dbReference type="PROSITE" id="PS50113"/>
    </source>
</evidence>
<keyword evidence="16" id="KW-0812">Transmembrane</keyword>
<dbReference type="SUPFAM" id="SSF52172">
    <property type="entry name" value="CheY-like"/>
    <property type="match status" value="1"/>
</dbReference>
<dbReference type="InterPro" id="IPR004358">
    <property type="entry name" value="Sig_transdc_His_kin-like_C"/>
</dbReference>
<evidence type="ECO:0000259" key="18">
    <source>
        <dbReference type="PROSITE" id="PS50110"/>
    </source>
</evidence>
<evidence type="ECO:0000313" key="21">
    <source>
        <dbReference type="EMBL" id="KGP92166.1"/>
    </source>
</evidence>
<feature type="domain" description="HAMP" evidence="20">
    <location>
        <begin position="412"/>
        <end position="464"/>
    </location>
</feature>
<dbReference type="PROSITE" id="PS50113">
    <property type="entry name" value="PAC"/>
    <property type="match status" value="1"/>
</dbReference>
<evidence type="ECO:0000256" key="15">
    <source>
        <dbReference type="PROSITE-ProRule" id="PRU00169"/>
    </source>
</evidence>
<dbReference type="Pfam" id="PF08448">
    <property type="entry name" value="PAS_4"/>
    <property type="match status" value="1"/>
</dbReference>
<evidence type="ECO:0000256" key="7">
    <source>
        <dbReference type="ARBA" id="ARBA00022679"/>
    </source>
</evidence>
<dbReference type="InterPro" id="IPR011006">
    <property type="entry name" value="CheY-like_superfamily"/>
</dbReference>
<evidence type="ECO:0000256" key="3">
    <source>
        <dbReference type="ARBA" id="ARBA00006402"/>
    </source>
</evidence>
<dbReference type="PANTHER" id="PTHR43047">
    <property type="entry name" value="TWO-COMPONENT HISTIDINE PROTEIN KINASE"/>
    <property type="match status" value="1"/>
</dbReference>
<feature type="domain" description="Response regulatory" evidence="18">
    <location>
        <begin position="861"/>
        <end position="978"/>
    </location>
</feature>
<dbReference type="Gene3D" id="3.30.450.20">
    <property type="entry name" value="PAS domain"/>
    <property type="match status" value="2"/>
</dbReference>
<proteinExistence type="inferred from homology"/>
<name>A0A0A2V024_9BACI</name>
<comment type="catalytic activity">
    <reaction evidence="1">
        <text>ATP + protein L-histidine = ADP + protein N-phospho-L-histidine.</text>
        <dbReference type="EC" id="2.7.13.3"/>
    </reaction>
</comment>
<evidence type="ECO:0000259" key="20">
    <source>
        <dbReference type="PROSITE" id="PS50885"/>
    </source>
</evidence>
<dbReference type="PRINTS" id="PR00344">
    <property type="entry name" value="BCTRLSENSOR"/>
</dbReference>
<evidence type="ECO:0000256" key="4">
    <source>
        <dbReference type="ARBA" id="ARBA00012438"/>
    </source>
</evidence>
<dbReference type="SMART" id="SM00086">
    <property type="entry name" value="PAC"/>
    <property type="match status" value="1"/>
</dbReference>
<feature type="domain" description="Histidine kinase" evidence="17">
    <location>
        <begin position="618"/>
        <end position="836"/>
    </location>
</feature>
<dbReference type="CDD" id="cd16922">
    <property type="entry name" value="HATPase_EvgS-ArcB-TorS-like"/>
    <property type="match status" value="1"/>
</dbReference>
<dbReference type="InterPro" id="IPR036890">
    <property type="entry name" value="HATPase_C_sf"/>
</dbReference>
<dbReference type="InterPro" id="IPR001789">
    <property type="entry name" value="Sig_transdc_resp-reg_receiver"/>
</dbReference>
<dbReference type="Proteomes" id="UP000030153">
    <property type="component" value="Unassembled WGS sequence"/>
</dbReference>
<evidence type="ECO:0000256" key="10">
    <source>
        <dbReference type="ARBA" id="ARBA00022840"/>
    </source>
</evidence>
<dbReference type="SMART" id="SM00387">
    <property type="entry name" value="HATPase_c"/>
    <property type="match status" value="1"/>
</dbReference>
<keyword evidence="6 15" id="KW-0597">Phosphoprotein</keyword>
<dbReference type="SUPFAM" id="SSF55874">
    <property type="entry name" value="ATPase domain of HSP90 chaperone/DNA topoisomerase II/histidine kinase"/>
    <property type="match status" value="1"/>
</dbReference>
<dbReference type="SUPFAM" id="SSF55785">
    <property type="entry name" value="PYP-like sensor domain (PAS domain)"/>
    <property type="match status" value="1"/>
</dbReference>
<dbReference type="PROSITE" id="PS50110">
    <property type="entry name" value="RESPONSE_REGULATORY"/>
    <property type="match status" value="1"/>
</dbReference>
<feature type="transmembrane region" description="Helical" evidence="16">
    <location>
        <begin position="20"/>
        <end position="41"/>
    </location>
</feature>
<dbReference type="PROSITE" id="PS50109">
    <property type="entry name" value="HIS_KIN"/>
    <property type="match status" value="1"/>
</dbReference>
<feature type="transmembrane region" description="Helical" evidence="16">
    <location>
        <begin position="381"/>
        <end position="404"/>
    </location>
</feature>
<keyword evidence="12 16" id="KW-0472">Membrane</keyword>
<dbReference type="Pfam" id="PF00512">
    <property type="entry name" value="HisKA"/>
    <property type="match status" value="1"/>
</dbReference>
<accession>A0A0A2V024</accession>
<dbReference type="FunFam" id="3.30.565.10:FF:000010">
    <property type="entry name" value="Sensor histidine kinase RcsC"/>
    <property type="match status" value="1"/>
</dbReference>
<evidence type="ECO:0000256" key="13">
    <source>
        <dbReference type="ARBA" id="ARBA00023306"/>
    </source>
</evidence>
<evidence type="ECO:0000256" key="14">
    <source>
        <dbReference type="ARBA" id="ARBA00074306"/>
    </source>
</evidence>
<feature type="modified residue" description="4-aspartylphosphate" evidence="15">
    <location>
        <position position="911"/>
    </location>
</feature>
<dbReference type="STRING" id="1385513.N780_00900"/>
<keyword evidence="5" id="KW-1003">Cell membrane</keyword>
<dbReference type="CDD" id="cd06225">
    <property type="entry name" value="HAMP"/>
    <property type="match status" value="1"/>
</dbReference>
<dbReference type="Gene3D" id="6.10.340.10">
    <property type="match status" value="1"/>
</dbReference>
<dbReference type="FunFam" id="1.10.287.130:FF:000038">
    <property type="entry name" value="Sensory transduction histidine kinase"/>
    <property type="match status" value="1"/>
</dbReference>
<dbReference type="AlphaFoldDB" id="A0A0A2V024"/>
<evidence type="ECO:0000256" key="2">
    <source>
        <dbReference type="ARBA" id="ARBA00004651"/>
    </source>
</evidence>
<keyword evidence="10" id="KW-0067">ATP-binding</keyword>
<feature type="domain" description="PAC" evidence="19">
    <location>
        <begin position="549"/>
        <end position="600"/>
    </location>
</feature>
<dbReference type="NCBIfam" id="TIGR00229">
    <property type="entry name" value="sensory_box"/>
    <property type="match status" value="1"/>
</dbReference>
<dbReference type="InterPro" id="IPR013656">
    <property type="entry name" value="PAS_4"/>
</dbReference>
<evidence type="ECO:0000256" key="16">
    <source>
        <dbReference type="SAM" id="Phobius"/>
    </source>
</evidence>
<keyword evidence="7" id="KW-0808">Transferase</keyword>
<comment type="subcellular location">
    <subcellularLocation>
        <location evidence="2">Cell membrane</location>
        <topology evidence="2">Multi-pass membrane protein</topology>
    </subcellularLocation>
</comment>
<dbReference type="RefSeq" id="WP_036781190.1">
    <property type="nucleotide sequence ID" value="NZ_AVBG01000003.1"/>
</dbReference>
<keyword evidence="13" id="KW-0131">Cell cycle</keyword>
<evidence type="ECO:0000256" key="8">
    <source>
        <dbReference type="ARBA" id="ARBA00022741"/>
    </source>
</evidence>
<sequence>MKFKQHKTYPLTRWVWQNFLKVALIPLLVVELAFVGIYFVASEWSKSEMTDMIKSEAEEDMRETASREAEIISNQVRPISNATKLFQEEIKETFQQPTTLDDNDQIDFNRLKETEEGVLYTDHDQQDGGAAIFYSTRKGQEREKVAQLLRSQELMENIYNSQPLASSIYFNTSDSLNIIYPFVDGMEVEFESDLDITKFGFYYRADADHNQTREQLWTPAYWDPAGNGWIFSSIAPVYSGNQLEGVVGIDISIGTIGDKIEDLELPWQGVGVLVQDDAEILALSEDGEELLELEALEDQERDGSNTGDIYKPNTFNMLKHPYAKPLATVLVGQENGLKTLEWEGEKKFAAWSTVEGTGWRFLIFVDESAIFKDVYTMNEKLVKIGALMIVGLILFYIFFFIVLYRNSRKVSQTISKPLVEMNQMVKEIGEGNYFQRRRAFDIDELDETSKSIIEMGQNLGLSNKALKEAQDEIRSKEGDLRALVMSIDDVIMQLDRKGTYLNVWTNDEGKLSKPKNELLQTTIDKVFSEEEANLFMETIEYVNETGTAENIEYVIETLTGTRWFQGRIAPIIDSSGEFQHFVLTARDITSLKEMEKSLRDAKEEAERASQAKSDFLSSMSHELRTPMNAILGFAQLLQYDSDHQLSPTQDESVDEIIKAGNHLLTIINDILDLARVESGKMSISIEPVEVSPVINEVVSITQPLAKKRDIKLIVEDRACHNQFVFADRTRLKQVLLNLMSNAVKYNREGGEITFTCHVQNDKVSFSVKDTGIGIVEEEMDSIFEPFTRVPSNDIVEGTGIGLTLSKQLVSLMNGSISLTSESGKGSTFWIELPLVDTPDSLSGQWYDKRDSAPIQFAEKKKVLYIEDNPANLHLVRRILETYEQIELISSTTGEMGIDLAQAHEPNLILIDLNLPGIDGFTVLSRLEDMVETREIPVIAISANAMPRDIEKGLAAGFDDYLTKPIQVGKFMKMVETNLFKQSD</sequence>
<dbReference type="InterPro" id="IPR001610">
    <property type="entry name" value="PAC"/>
</dbReference>
<dbReference type="InterPro" id="IPR000700">
    <property type="entry name" value="PAS-assoc_C"/>
</dbReference>
<comment type="caution">
    <text evidence="21">The sequence shown here is derived from an EMBL/GenBank/DDBJ whole genome shotgun (WGS) entry which is preliminary data.</text>
</comment>
<dbReference type="Pfam" id="PF00072">
    <property type="entry name" value="Response_reg"/>
    <property type="match status" value="1"/>
</dbReference>
<evidence type="ECO:0000256" key="6">
    <source>
        <dbReference type="ARBA" id="ARBA00022553"/>
    </source>
</evidence>
<organism evidence="21 22">
    <name type="scientific">Pontibacillus chungwhensis BH030062</name>
    <dbReference type="NCBI Taxonomy" id="1385513"/>
    <lineage>
        <taxon>Bacteria</taxon>
        <taxon>Bacillati</taxon>
        <taxon>Bacillota</taxon>
        <taxon>Bacilli</taxon>
        <taxon>Bacillales</taxon>
        <taxon>Bacillaceae</taxon>
        <taxon>Pontibacillus</taxon>
    </lineage>
</organism>
<dbReference type="PANTHER" id="PTHR43047:SF72">
    <property type="entry name" value="OSMOSENSING HISTIDINE PROTEIN KINASE SLN1"/>
    <property type="match status" value="1"/>
</dbReference>
<evidence type="ECO:0000256" key="1">
    <source>
        <dbReference type="ARBA" id="ARBA00000085"/>
    </source>
</evidence>
<dbReference type="CDD" id="cd00082">
    <property type="entry name" value="HisKA"/>
    <property type="match status" value="1"/>
</dbReference>
<dbReference type="EC" id="2.7.13.3" evidence="4"/>
<evidence type="ECO:0000313" key="22">
    <source>
        <dbReference type="Proteomes" id="UP000030153"/>
    </source>
</evidence>
<dbReference type="EMBL" id="AVBG01000003">
    <property type="protein sequence ID" value="KGP92166.1"/>
    <property type="molecule type" value="Genomic_DNA"/>
</dbReference>
<dbReference type="eggNOG" id="COG2205">
    <property type="taxonomic scope" value="Bacteria"/>
</dbReference>
<dbReference type="InterPro" id="IPR005467">
    <property type="entry name" value="His_kinase_dom"/>
</dbReference>
<keyword evidence="16" id="KW-1133">Transmembrane helix</keyword>
<keyword evidence="9 21" id="KW-0418">Kinase</keyword>
<keyword evidence="11" id="KW-0902">Two-component regulatory system</keyword>
<dbReference type="Gene3D" id="3.30.565.10">
    <property type="entry name" value="Histidine kinase-like ATPase, C-terminal domain"/>
    <property type="match status" value="1"/>
</dbReference>
<dbReference type="Pfam" id="PF02518">
    <property type="entry name" value="HATPase_c"/>
    <property type="match status" value="1"/>
</dbReference>
<dbReference type="SMART" id="SM00448">
    <property type="entry name" value="REC"/>
    <property type="match status" value="1"/>
</dbReference>
<protein>
    <recommendedName>
        <fullName evidence="14">Circadian input-output histidine kinase CikA</fullName>
        <ecNumber evidence="4">2.7.13.3</ecNumber>
    </recommendedName>
</protein>
<dbReference type="CDD" id="cd00130">
    <property type="entry name" value="PAS"/>
    <property type="match status" value="1"/>
</dbReference>
<dbReference type="OrthoDB" id="9790669at2"/>
<dbReference type="InterPro" id="IPR036097">
    <property type="entry name" value="HisK_dim/P_sf"/>
</dbReference>
<evidence type="ECO:0000256" key="9">
    <source>
        <dbReference type="ARBA" id="ARBA00022777"/>
    </source>
</evidence>
<evidence type="ECO:0000256" key="12">
    <source>
        <dbReference type="ARBA" id="ARBA00023136"/>
    </source>
</evidence>
<evidence type="ECO:0000256" key="11">
    <source>
        <dbReference type="ARBA" id="ARBA00023012"/>
    </source>
</evidence>
<keyword evidence="8" id="KW-0547">Nucleotide-binding</keyword>
<comment type="similarity">
    <text evidence="3">In the N-terminal section; belongs to the phytochrome family.</text>
</comment>
<evidence type="ECO:0000256" key="5">
    <source>
        <dbReference type="ARBA" id="ARBA00022475"/>
    </source>
</evidence>
<dbReference type="InterPro" id="IPR035965">
    <property type="entry name" value="PAS-like_dom_sf"/>
</dbReference>
<evidence type="ECO:0000259" key="17">
    <source>
        <dbReference type="PROSITE" id="PS50109"/>
    </source>
</evidence>
<dbReference type="InterPro" id="IPR003661">
    <property type="entry name" value="HisK_dim/P_dom"/>
</dbReference>
<dbReference type="GO" id="GO:0005886">
    <property type="term" value="C:plasma membrane"/>
    <property type="evidence" value="ECO:0007669"/>
    <property type="project" value="UniProtKB-SubCell"/>
</dbReference>
<dbReference type="Gene3D" id="1.10.287.130">
    <property type="match status" value="1"/>
</dbReference>
<dbReference type="GO" id="GO:0009927">
    <property type="term" value="F:histidine phosphotransfer kinase activity"/>
    <property type="evidence" value="ECO:0007669"/>
    <property type="project" value="TreeGrafter"/>
</dbReference>
<dbReference type="SMART" id="SM00388">
    <property type="entry name" value="HisKA"/>
    <property type="match status" value="1"/>
</dbReference>
<reference evidence="21 22" key="1">
    <citation type="submission" date="2013-08" db="EMBL/GenBank/DDBJ databases">
        <title>Genome of Pontibacillus chungwhensis.</title>
        <authorList>
            <person name="Wang Q."/>
            <person name="Wang G."/>
        </authorList>
    </citation>
    <scope>NUCLEOTIDE SEQUENCE [LARGE SCALE GENOMIC DNA]</scope>
    <source>
        <strain evidence="21 22">BH030062</strain>
    </source>
</reference>
<dbReference type="PROSITE" id="PS50885">
    <property type="entry name" value="HAMP"/>
    <property type="match status" value="1"/>
</dbReference>